<dbReference type="PIRSF" id="PIRSF037256">
    <property type="entry name" value="UCP037256"/>
    <property type="match status" value="1"/>
</dbReference>
<keyword evidence="1" id="KW-0732">Signal</keyword>
<organism evidence="2 3">
    <name type="scientific">Acinetobacter guerrae</name>
    <dbReference type="NCBI Taxonomy" id="1843371"/>
    <lineage>
        <taxon>Bacteria</taxon>
        <taxon>Pseudomonadati</taxon>
        <taxon>Pseudomonadota</taxon>
        <taxon>Gammaproteobacteria</taxon>
        <taxon>Moraxellales</taxon>
        <taxon>Moraxellaceae</taxon>
        <taxon>Acinetobacter</taxon>
    </lineage>
</organism>
<evidence type="ECO:0000256" key="1">
    <source>
        <dbReference type="SAM" id="SignalP"/>
    </source>
</evidence>
<feature type="chain" id="PRO_5017224900" description="DUF1311 domain-containing protein" evidence="1">
    <location>
        <begin position="24"/>
        <end position="117"/>
    </location>
</feature>
<sequence>MKDLKFLVLGSLLIASSLNLTHAASFSCEKAKTATEKAICQNRSLNDADVNMVTTYNIVIHALPMGGRDAEKGAQYQWLKQRDSCRANVNCIAQRYSERQKHLDDIVQNRILTQGPF</sequence>
<gene>
    <name evidence="2" type="ORF">D7V21_14170</name>
</gene>
<feature type="signal peptide" evidence="1">
    <location>
        <begin position="1"/>
        <end position="23"/>
    </location>
</feature>
<dbReference type="AlphaFoldDB" id="A0A3A8ECZ6"/>
<dbReference type="InterPro" id="IPR052755">
    <property type="entry name" value="Lysozyme_Inhibitor_LprI"/>
</dbReference>
<dbReference type="PANTHER" id="PTHR37549:SF1">
    <property type="entry name" value="LIPOPROTEIN LPRI"/>
    <property type="match status" value="1"/>
</dbReference>
<keyword evidence="3" id="KW-1185">Reference proteome</keyword>
<dbReference type="RefSeq" id="WP_120371107.1">
    <property type="nucleotide sequence ID" value="NZ_RAXU01000021.1"/>
</dbReference>
<evidence type="ECO:0000313" key="2">
    <source>
        <dbReference type="EMBL" id="RKG31386.1"/>
    </source>
</evidence>
<name>A0A3A8ECZ6_9GAMM</name>
<accession>A0A3A8ECZ6</accession>
<evidence type="ECO:0008006" key="4">
    <source>
        <dbReference type="Google" id="ProtNLM"/>
    </source>
</evidence>
<dbReference type="Proteomes" id="UP000269001">
    <property type="component" value="Unassembled WGS sequence"/>
</dbReference>
<dbReference type="GO" id="GO:0005576">
    <property type="term" value="C:extracellular region"/>
    <property type="evidence" value="ECO:0007669"/>
    <property type="project" value="TreeGrafter"/>
</dbReference>
<evidence type="ECO:0000313" key="3">
    <source>
        <dbReference type="Proteomes" id="UP000269001"/>
    </source>
</evidence>
<comment type="caution">
    <text evidence="2">The sequence shown here is derived from an EMBL/GenBank/DDBJ whole genome shotgun (WGS) entry which is preliminary data.</text>
</comment>
<protein>
    <recommendedName>
        <fullName evidence="4">DUF1311 domain-containing protein</fullName>
    </recommendedName>
</protein>
<reference evidence="2 3" key="1">
    <citation type="submission" date="2018-09" db="EMBL/GenBank/DDBJ databases">
        <title>The draft genome of Acinetobacter spp. strains.</title>
        <authorList>
            <person name="Qin J."/>
            <person name="Feng Y."/>
            <person name="Zong Z."/>
        </authorList>
    </citation>
    <scope>NUCLEOTIDE SEQUENCE [LARGE SCALE GENOMIC DNA]</scope>
    <source>
        <strain evidence="2 3">WCHAc060096</strain>
    </source>
</reference>
<dbReference type="InterPro" id="IPR017160">
    <property type="entry name" value="UCP037256"/>
</dbReference>
<dbReference type="PANTHER" id="PTHR37549">
    <property type="entry name" value="LIPOPROTEIN LPRI"/>
    <property type="match status" value="1"/>
</dbReference>
<dbReference type="EMBL" id="RAXU01000021">
    <property type="protein sequence ID" value="RKG31386.1"/>
    <property type="molecule type" value="Genomic_DNA"/>
</dbReference>
<dbReference type="Gene3D" id="1.20.1270.180">
    <property type="match status" value="1"/>
</dbReference>
<dbReference type="PROSITE" id="PS51257">
    <property type="entry name" value="PROKAR_LIPOPROTEIN"/>
    <property type="match status" value="1"/>
</dbReference>
<proteinExistence type="predicted"/>